<dbReference type="Pfam" id="PF06224">
    <property type="entry name" value="AlkZ-like"/>
    <property type="match status" value="1"/>
</dbReference>
<dbReference type="GO" id="GO:0003677">
    <property type="term" value="F:DNA binding"/>
    <property type="evidence" value="ECO:0007669"/>
    <property type="project" value="UniProtKB-KW"/>
</dbReference>
<proteinExistence type="predicted"/>
<sequence length="393" mass="46366">MSKFTLTNEQARRFMLLKHGLMGEYKFTGKQGILDYVDQAGCIQFDPIDVCGKNAELVLQSRVKGFTKQMLYELLYEDRKLIDYFDKNLAIMSLSDWKYFSRYREAYRSSGRSHAEVNAVCEDIKEIIGEKGAVSSSDLDFKDTVKWYWSDTKLSRAALESLYFRGELVVHHKIGTRKYYDLAENCIPVEILKEPDPYPDEFEHMKWRVLRRIAAIGLLWNKPSDAWLNIWELKADDRSEIFKQLLEENKIIEIGVENIKERLYCVEGDRGLLEKVLQNPKIKERCELLAPLDNMLWDRKLIKLLFGFEYKWEIYTPEPQRKYGYYVLPVLYGDRFVGRIEAVNDRKAKCLIVKNIWFEAGVRQTKKLIKQINICLEKFASFNDCEEIKNLMQ</sequence>
<dbReference type="EMBL" id="JAJEKE010000004">
    <property type="protein sequence ID" value="MCQ1529352.1"/>
    <property type="molecule type" value="Genomic_DNA"/>
</dbReference>
<accession>A0ABT1NDM3</accession>
<dbReference type="PANTHER" id="PTHR30528:SF0">
    <property type="entry name" value="CYTOPLASMIC PROTEIN"/>
    <property type="match status" value="1"/>
</dbReference>
<keyword evidence="2" id="KW-1185">Reference proteome</keyword>
<reference evidence="1 2" key="1">
    <citation type="submission" date="2021-10" db="EMBL/GenBank/DDBJ databases">
        <title>Lutispora strain m25 sp. nov., a thermophilic, non-spore-forming bacterium isolated from a lab-scale methanogenic bioreactor digesting anaerobic sludge.</title>
        <authorList>
            <person name="El Houari A."/>
            <person name="Mcdonald J."/>
        </authorList>
    </citation>
    <scope>NUCLEOTIDE SEQUENCE [LARGE SCALE GENOMIC DNA]</scope>
    <source>
        <strain evidence="2">m25</strain>
    </source>
</reference>
<name>A0ABT1NDM3_9FIRM</name>
<evidence type="ECO:0000313" key="1">
    <source>
        <dbReference type="EMBL" id="MCQ1529352.1"/>
    </source>
</evidence>
<dbReference type="Proteomes" id="UP001651880">
    <property type="component" value="Unassembled WGS sequence"/>
</dbReference>
<comment type="caution">
    <text evidence="1">The sequence shown here is derived from an EMBL/GenBank/DDBJ whole genome shotgun (WGS) entry which is preliminary data.</text>
</comment>
<keyword evidence="1" id="KW-0238">DNA-binding</keyword>
<protein>
    <submittedName>
        <fullName evidence="1">Winged helix DNA-binding domain-containing protein</fullName>
    </submittedName>
</protein>
<dbReference type="InterPro" id="IPR009351">
    <property type="entry name" value="AlkZ-like"/>
</dbReference>
<dbReference type="RefSeq" id="WP_255226868.1">
    <property type="nucleotide sequence ID" value="NZ_JAJEKE010000004.1"/>
</dbReference>
<evidence type="ECO:0000313" key="2">
    <source>
        <dbReference type="Proteomes" id="UP001651880"/>
    </source>
</evidence>
<gene>
    <name evidence="1" type="ORF">LJD61_07270</name>
</gene>
<organism evidence="1 2">
    <name type="scientific">Lutispora saccharofermentans</name>
    <dbReference type="NCBI Taxonomy" id="3024236"/>
    <lineage>
        <taxon>Bacteria</taxon>
        <taxon>Bacillati</taxon>
        <taxon>Bacillota</taxon>
        <taxon>Clostridia</taxon>
        <taxon>Lutisporales</taxon>
        <taxon>Lutisporaceae</taxon>
        <taxon>Lutispora</taxon>
    </lineage>
</organism>
<dbReference type="PANTHER" id="PTHR30528">
    <property type="entry name" value="CYTOPLASMIC PROTEIN"/>
    <property type="match status" value="1"/>
</dbReference>